<dbReference type="InterPro" id="IPR002937">
    <property type="entry name" value="Amino_oxidase"/>
</dbReference>
<dbReference type="Pfam" id="PF01593">
    <property type="entry name" value="Amino_oxidase"/>
    <property type="match status" value="1"/>
</dbReference>
<dbReference type="InterPro" id="IPR036188">
    <property type="entry name" value="FAD/NAD-bd_sf"/>
</dbReference>
<dbReference type="EMBL" id="CAJPDS010000073">
    <property type="protein sequence ID" value="CAF9934165.1"/>
    <property type="molecule type" value="Genomic_DNA"/>
</dbReference>
<dbReference type="Gene3D" id="1.10.405.20">
    <property type="match status" value="1"/>
</dbReference>
<feature type="domain" description="Amine oxidase" evidence="2">
    <location>
        <begin position="15"/>
        <end position="268"/>
    </location>
</feature>
<evidence type="ECO:0000259" key="2">
    <source>
        <dbReference type="Pfam" id="PF01593"/>
    </source>
</evidence>
<evidence type="ECO:0000313" key="3">
    <source>
        <dbReference type="EMBL" id="CAF9934165.1"/>
    </source>
</evidence>
<dbReference type="AlphaFoldDB" id="A0A8H3IUI5"/>
<comment type="caution">
    <text evidence="3">The sequence shown here is derived from an EMBL/GenBank/DDBJ whole genome shotgun (WGS) entry which is preliminary data.</text>
</comment>
<dbReference type="OrthoDB" id="5977668at2759"/>
<sequence length="478" mass="53116">MSVRKKVAIIGSGCSGIGALWALKSTDHEVHLYEIADRLGGHTNTVSFKHGEERVAVDTGFIVLNTDTYPNFIAFLKAIGVPTVSTDMTFGVSRDKVRFNQFALDLLADEGESEQDPSGCGSEASQPDKPSHPKSIGAYLDQNNYSEAFRTNYLIPMTAAVWSTAPDKVSLEFPAITLIRFMWNHHLLSTIASRPQWMTIPGGSQQYIDAVMADVPREHVHISEGVKEVGNVKDGRIRIVLSSGKEDLYDHVIMATHGDQALNILYETASGEEREILSGFKFSSNTAVLHSDLSLMPLRPEAWSSWNYITTSSSTTNQVSSVCLTYWMNLLQHIPRSNFGDVLVTLNPLIQPDPSKVQGSWTYHHPLYNDTAIRSQKQLPKIQNTRGISYAGAWTKYGFHEDGFSSGVKVAIEHLGAKLPFTFVDSTFSRGRKPKLGWLDHVMRVFIYIIDIILETLGGRQSSMTGHKGHTAPKYKRQ</sequence>
<name>A0A8H3IUI5_9LECA</name>
<proteinExistence type="predicted"/>
<evidence type="ECO:0000313" key="4">
    <source>
        <dbReference type="Proteomes" id="UP000664521"/>
    </source>
</evidence>
<dbReference type="Proteomes" id="UP000664521">
    <property type="component" value="Unassembled WGS sequence"/>
</dbReference>
<dbReference type="PANTHER" id="PTHR42923:SF17">
    <property type="entry name" value="AMINE OXIDASE DOMAIN-CONTAINING PROTEIN"/>
    <property type="match status" value="1"/>
</dbReference>
<gene>
    <name evidence="3" type="ORF">HETSPECPRED_009119</name>
</gene>
<dbReference type="SUPFAM" id="SSF51905">
    <property type="entry name" value="FAD/NAD(P)-binding domain"/>
    <property type="match status" value="1"/>
</dbReference>
<reference evidence="3" key="1">
    <citation type="submission" date="2021-03" db="EMBL/GenBank/DDBJ databases">
        <authorList>
            <person name="Tagirdzhanova G."/>
        </authorList>
    </citation>
    <scope>NUCLEOTIDE SEQUENCE</scope>
</reference>
<evidence type="ECO:0000256" key="1">
    <source>
        <dbReference type="SAM" id="MobiDB-lite"/>
    </source>
</evidence>
<keyword evidence="4" id="KW-1185">Reference proteome</keyword>
<protein>
    <recommendedName>
        <fullName evidence="2">Amine oxidase domain-containing protein</fullName>
    </recommendedName>
</protein>
<dbReference type="PANTHER" id="PTHR42923">
    <property type="entry name" value="PROTOPORPHYRINOGEN OXIDASE"/>
    <property type="match status" value="1"/>
</dbReference>
<feature type="region of interest" description="Disordered" evidence="1">
    <location>
        <begin position="111"/>
        <end position="137"/>
    </location>
</feature>
<dbReference type="InterPro" id="IPR050464">
    <property type="entry name" value="Zeta_carotene_desat/Oxidored"/>
</dbReference>
<dbReference type="Gene3D" id="3.50.50.60">
    <property type="entry name" value="FAD/NAD(P)-binding domain"/>
    <property type="match status" value="1"/>
</dbReference>
<organism evidence="3 4">
    <name type="scientific">Heterodermia speciosa</name>
    <dbReference type="NCBI Taxonomy" id="116794"/>
    <lineage>
        <taxon>Eukaryota</taxon>
        <taxon>Fungi</taxon>
        <taxon>Dikarya</taxon>
        <taxon>Ascomycota</taxon>
        <taxon>Pezizomycotina</taxon>
        <taxon>Lecanoromycetes</taxon>
        <taxon>OSLEUM clade</taxon>
        <taxon>Lecanoromycetidae</taxon>
        <taxon>Caliciales</taxon>
        <taxon>Physciaceae</taxon>
        <taxon>Heterodermia</taxon>
    </lineage>
</organism>
<accession>A0A8H3IUI5</accession>
<dbReference type="GO" id="GO:0016491">
    <property type="term" value="F:oxidoreductase activity"/>
    <property type="evidence" value="ECO:0007669"/>
    <property type="project" value="InterPro"/>
</dbReference>